<name>A0A0L6UHJ3_9BASI</name>
<dbReference type="AlphaFoldDB" id="A0A0L6UHJ3"/>
<reference evidence="2 3" key="1">
    <citation type="submission" date="2015-08" db="EMBL/GenBank/DDBJ databases">
        <title>Next Generation Sequencing and Analysis of the Genome of Puccinia sorghi L Schw, the Causal Agent of Maize Common Rust.</title>
        <authorList>
            <person name="Rochi L."/>
            <person name="Burguener G."/>
            <person name="Darino M."/>
            <person name="Turjanski A."/>
            <person name="Kreff E."/>
            <person name="Dieguez M.J."/>
            <person name="Sacco F."/>
        </authorList>
    </citation>
    <scope>NUCLEOTIDE SEQUENCE [LARGE SCALE GENOMIC DNA]</scope>
    <source>
        <strain evidence="2 3">RO10H11247</strain>
    </source>
</reference>
<comment type="caution">
    <text evidence="2">The sequence shown here is derived from an EMBL/GenBank/DDBJ whole genome shotgun (WGS) entry which is preliminary data.</text>
</comment>
<feature type="region of interest" description="Disordered" evidence="1">
    <location>
        <begin position="389"/>
        <end position="557"/>
    </location>
</feature>
<evidence type="ECO:0000313" key="2">
    <source>
        <dbReference type="EMBL" id="KNZ48019.1"/>
    </source>
</evidence>
<dbReference type="VEuPathDB" id="FungiDB:VP01_596g4"/>
<dbReference type="Proteomes" id="UP000037035">
    <property type="component" value="Unassembled WGS sequence"/>
</dbReference>
<feature type="compositionally biased region" description="Polar residues" evidence="1">
    <location>
        <begin position="389"/>
        <end position="424"/>
    </location>
</feature>
<keyword evidence="3" id="KW-1185">Reference proteome</keyword>
<proteinExistence type="predicted"/>
<accession>A0A0L6UHJ3</accession>
<sequence length="592" mass="64735">MSKTALQTQPTPGPSNTLAAAKKHGRSPKKPGAPVVSGKGSMNSALGQSAEQVFLHSFLKQGGWIGTSPHHSFDWGQCVPFLYGRTKRGHVALDRALLRVSTVFYGRTTRWTSEHVLMWVGTHGELALGNRYAPHFPMGSNSLPKLFPLTQSNLLCNIMDDSTMLELGSCKNELCVQTWESDDHIILRRSIYEIHILTVVLTKARFWTALSLSTSINTTQSLDFRPLLPTTPHLIHFLQHQIHSQSLCQKFQIPRPQPITMPQLLLLVSYFVHYCSRPILTCSPDFLAQDIHDKNSSNEFAMCDKITGQPAPLKPETSILNSNPSNDLQQKLSIPNKVSVNFHSSNPISTIASDHLSSHSLGRNRCHPGFHPPLPDLLAPANLLEEDSQINPGQDVNTEVSNSQNQTSPSTGNHQVQSSTKNPGSNQNSNDQSSSSVQKEPVQTQAPTSSSNPPTDATIDKTVTASNDSQVPNTNSNPPDTLSSTTRQTSGNPPPEPANQPDLSNQAEPSEPPNPNTSGDTDHQPTSGNDNKTQKDSGPQPAPQPPNAIQSSIPTNTNLTIMPNLDAQIEIISMQQNENKTKANWQNFRLSR</sequence>
<evidence type="ECO:0000313" key="3">
    <source>
        <dbReference type="Proteomes" id="UP000037035"/>
    </source>
</evidence>
<feature type="compositionally biased region" description="Polar residues" evidence="1">
    <location>
        <begin position="441"/>
        <end position="491"/>
    </location>
</feature>
<feature type="compositionally biased region" description="Low complexity" evidence="1">
    <location>
        <begin position="425"/>
        <end position="438"/>
    </location>
</feature>
<evidence type="ECO:0000256" key="1">
    <source>
        <dbReference type="SAM" id="MobiDB-lite"/>
    </source>
</evidence>
<feature type="compositionally biased region" description="Polar residues" evidence="1">
    <location>
        <begin position="1"/>
        <end position="18"/>
    </location>
</feature>
<organism evidence="2 3">
    <name type="scientific">Puccinia sorghi</name>
    <dbReference type="NCBI Taxonomy" id="27349"/>
    <lineage>
        <taxon>Eukaryota</taxon>
        <taxon>Fungi</taxon>
        <taxon>Dikarya</taxon>
        <taxon>Basidiomycota</taxon>
        <taxon>Pucciniomycotina</taxon>
        <taxon>Pucciniomycetes</taxon>
        <taxon>Pucciniales</taxon>
        <taxon>Pucciniaceae</taxon>
        <taxon>Puccinia</taxon>
    </lineage>
</organism>
<feature type="region of interest" description="Disordered" evidence="1">
    <location>
        <begin position="1"/>
        <end position="43"/>
    </location>
</feature>
<feature type="compositionally biased region" description="Polar residues" evidence="1">
    <location>
        <begin position="516"/>
        <end position="531"/>
    </location>
</feature>
<protein>
    <submittedName>
        <fullName evidence="2">Uncharacterized protein</fullName>
    </submittedName>
</protein>
<gene>
    <name evidence="2" type="ORF">VP01_596g4</name>
</gene>
<dbReference type="EMBL" id="LAVV01011240">
    <property type="protein sequence ID" value="KNZ48019.1"/>
    <property type="molecule type" value="Genomic_DNA"/>
</dbReference>